<keyword evidence="1" id="KW-1185">Reference proteome</keyword>
<sequence length="183" mass="21746">MCCEPRLFFEGRLPLEDLEPLLRSLDNRSFSSIKIKHYNHAYDDLVRRHFSRNDKTTITVASDSWTEDELELFRSHVYSGDFWNLRISGNREHPFTSADFGLLFEKIWAMPRYPDNVFVMLDTVFERKAIEDIRVFRGDVRRQQNENSYFWQRDDGLCVVATIDEDEDMVMINSAFDGFESQH</sequence>
<protein>
    <submittedName>
        <fullName evidence="2">FBA_2 domain-containing protein</fullName>
    </submittedName>
</protein>
<evidence type="ECO:0000313" key="1">
    <source>
        <dbReference type="Proteomes" id="UP000095287"/>
    </source>
</evidence>
<organism evidence="1 2">
    <name type="scientific">Steinernema glaseri</name>
    <dbReference type="NCBI Taxonomy" id="37863"/>
    <lineage>
        <taxon>Eukaryota</taxon>
        <taxon>Metazoa</taxon>
        <taxon>Ecdysozoa</taxon>
        <taxon>Nematoda</taxon>
        <taxon>Chromadorea</taxon>
        <taxon>Rhabditida</taxon>
        <taxon>Tylenchina</taxon>
        <taxon>Panagrolaimomorpha</taxon>
        <taxon>Strongyloidoidea</taxon>
        <taxon>Steinernematidae</taxon>
        <taxon>Steinernema</taxon>
    </lineage>
</organism>
<dbReference type="WBParaSite" id="L893_g16203.t1">
    <property type="protein sequence ID" value="L893_g16203.t1"/>
    <property type="gene ID" value="L893_g16203"/>
</dbReference>
<proteinExistence type="predicted"/>
<evidence type="ECO:0000313" key="2">
    <source>
        <dbReference type="WBParaSite" id="L893_g16203.t1"/>
    </source>
</evidence>
<name>A0A1I7YGZ2_9BILA</name>
<dbReference type="Proteomes" id="UP000095287">
    <property type="component" value="Unplaced"/>
</dbReference>
<reference evidence="2" key="1">
    <citation type="submission" date="2016-11" db="UniProtKB">
        <authorList>
            <consortium name="WormBaseParasite"/>
        </authorList>
    </citation>
    <scope>IDENTIFICATION</scope>
</reference>
<accession>A0A1I7YGZ2</accession>
<dbReference type="AlphaFoldDB" id="A0A1I7YGZ2"/>